<dbReference type="PROSITE" id="PS51257">
    <property type="entry name" value="PROKAR_LIPOPROTEIN"/>
    <property type="match status" value="1"/>
</dbReference>
<evidence type="ECO:0000256" key="17">
    <source>
        <dbReference type="ARBA" id="ARBA00023273"/>
    </source>
</evidence>
<evidence type="ECO:0000256" key="12">
    <source>
        <dbReference type="ARBA" id="ARBA00022737"/>
    </source>
</evidence>
<comment type="caution">
    <text evidence="21">Lacks conserved residue(s) required for the propagation of feature annotation.</text>
</comment>
<dbReference type="GO" id="GO:0030644">
    <property type="term" value="P:intracellular chloride ion homeostasis"/>
    <property type="evidence" value="ECO:0007669"/>
    <property type="project" value="Ensembl"/>
</dbReference>
<dbReference type="InterPro" id="IPR001881">
    <property type="entry name" value="EGF-like_Ca-bd_dom"/>
</dbReference>
<dbReference type="GO" id="GO:0009414">
    <property type="term" value="P:response to water deprivation"/>
    <property type="evidence" value="ECO:0007669"/>
    <property type="project" value="Ensembl"/>
</dbReference>
<dbReference type="RefSeq" id="XP_008120150.1">
    <property type="nucleotide sequence ID" value="XM_008121943.3"/>
</dbReference>
<keyword evidence="12" id="KW-0677">Repeat</keyword>
<dbReference type="GO" id="GO:0005509">
    <property type="term" value="F:calcium ion binding"/>
    <property type="evidence" value="ECO:0007669"/>
    <property type="project" value="InterPro"/>
</dbReference>
<dbReference type="GO" id="GO:0008380">
    <property type="term" value="P:RNA splicing"/>
    <property type="evidence" value="ECO:0007669"/>
    <property type="project" value="Ensembl"/>
</dbReference>
<evidence type="ECO:0000256" key="2">
    <source>
        <dbReference type="ARBA" id="ARBA00004309"/>
    </source>
</evidence>
<feature type="domain" description="ZP" evidence="24">
    <location>
        <begin position="289"/>
        <end position="544"/>
    </location>
</feature>
<dbReference type="PRINTS" id="PR00023">
    <property type="entry name" value="ZPELLUCIDA"/>
</dbReference>
<dbReference type="SMART" id="SM00181">
    <property type="entry name" value="EGF"/>
    <property type="match status" value="2"/>
</dbReference>
<dbReference type="GO" id="GO:0003094">
    <property type="term" value="P:glomerular filtration"/>
    <property type="evidence" value="ECO:0007669"/>
    <property type="project" value="Ensembl"/>
</dbReference>
<dbReference type="InterPro" id="IPR055355">
    <property type="entry name" value="ZP-C"/>
</dbReference>
<evidence type="ECO:0000256" key="11">
    <source>
        <dbReference type="ARBA" id="ARBA00022729"/>
    </source>
</evidence>
<dbReference type="GO" id="GO:0072044">
    <property type="term" value="P:collecting duct development"/>
    <property type="evidence" value="ECO:0007669"/>
    <property type="project" value="Ensembl"/>
</dbReference>
<dbReference type="InterPro" id="IPR000152">
    <property type="entry name" value="EGF-type_Asp/Asn_hydroxyl_site"/>
</dbReference>
<dbReference type="InterPro" id="IPR001507">
    <property type="entry name" value="ZP_dom"/>
</dbReference>
<dbReference type="InterPro" id="IPR042235">
    <property type="entry name" value="ZP-C_dom"/>
</dbReference>
<dbReference type="GO" id="GO:0060073">
    <property type="term" value="P:micturition"/>
    <property type="evidence" value="ECO:0007669"/>
    <property type="project" value="Ensembl"/>
</dbReference>
<evidence type="ECO:0000259" key="23">
    <source>
        <dbReference type="PROSITE" id="PS50026"/>
    </source>
</evidence>
<protein>
    <recommendedName>
        <fullName evidence="5">Uromodulin</fullName>
    </recommendedName>
</protein>
<dbReference type="CDD" id="cd00054">
    <property type="entry name" value="EGF_CA"/>
    <property type="match status" value="1"/>
</dbReference>
<comment type="subcellular location">
    <subcellularLocation>
        <location evidence="1">Apical cell membrane</location>
        <topology evidence="1">Lipid-anchor</topology>
        <topology evidence="1">GPI-anchor</topology>
    </subcellularLocation>
    <subcellularLocation>
        <location evidence="3">Basolateral cell membrane</location>
        <topology evidence="3">Lipid-anchor</topology>
        <topology evidence="3">GPI-anchor</topology>
    </subcellularLocation>
    <subcellularLocation>
        <location evidence="2">Cell projection</location>
        <location evidence="2">Cilium membrane</location>
    </subcellularLocation>
    <subcellularLocation>
        <location evidence="4">Secreted</location>
    </subcellularLocation>
</comment>
<dbReference type="Proteomes" id="UP000001646">
    <property type="component" value="Unplaced"/>
</dbReference>
<name>H9G590_ANOCA</name>
<keyword evidence="15" id="KW-1015">Disulfide bond</keyword>
<dbReference type="SMART" id="SM00241">
    <property type="entry name" value="ZP"/>
    <property type="match status" value="1"/>
</dbReference>
<dbReference type="GO" id="GO:0008217">
    <property type="term" value="P:regulation of blood pressure"/>
    <property type="evidence" value="ECO:0007669"/>
    <property type="project" value="Ensembl"/>
</dbReference>
<dbReference type="InterPro" id="IPR024731">
    <property type="entry name" value="NELL2-like_EGF"/>
</dbReference>
<dbReference type="Pfam" id="PF07645">
    <property type="entry name" value="EGF_CA"/>
    <property type="match status" value="1"/>
</dbReference>
<dbReference type="GO" id="GO:0006629">
    <property type="term" value="P:lipid metabolic process"/>
    <property type="evidence" value="ECO:0007669"/>
    <property type="project" value="Ensembl"/>
</dbReference>
<keyword evidence="13" id="KW-0391">Immunity</keyword>
<dbReference type="STRING" id="28377.ENSACAP00000001460"/>
<organism evidence="25 26">
    <name type="scientific">Anolis carolinensis</name>
    <name type="common">Green anole</name>
    <name type="synonym">American chameleon</name>
    <dbReference type="NCBI Taxonomy" id="28377"/>
    <lineage>
        <taxon>Eukaryota</taxon>
        <taxon>Metazoa</taxon>
        <taxon>Chordata</taxon>
        <taxon>Craniata</taxon>
        <taxon>Vertebrata</taxon>
        <taxon>Euteleostomi</taxon>
        <taxon>Lepidosauria</taxon>
        <taxon>Squamata</taxon>
        <taxon>Bifurcata</taxon>
        <taxon>Unidentata</taxon>
        <taxon>Episquamata</taxon>
        <taxon>Toxicofera</taxon>
        <taxon>Iguania</taxon>
        <taxon>Dactyloidae</taxon>
        <taxon>Anolis</taxon>
    </lineage>
</organism>
<dbReference type="GO" id="GO:0050829">
    <property type="term" value="P:defense response to Gram-negative bacterium"/>
    <property type="evidence" value="ECO:0007669"/>
    <property type="project" value="Ensembl"/>
</dbReference>
<keyword evidence="17" id="KW-0966">Cell projection</keyword>
<dbReference type="GO" id="GO:0006954">
    <property type="term" value="P:inflammatory response"/>
    <property type="evidence" value="ECO:0007669"/>
    <property type="project" value="Ensembl"/>
</dbReference>
<dbReference type="InterPro" id="IPR048290">
    <property type="entry name" value="ZP_chr"/>
</dbReference>
<dbReference type="eggNOG" id="ENOG502QT6B">
    <property type="taxonomic scope" value="Eukaryota"/>
</dbReference>
<dbReference type="GO" id="GO:0035809">
    <property type="term" value="P:regulation of urine volume"/>
    <property type="evidence" value="ECO:0007669"/>
    <property type="project" value="Ensembl"/>
</dbReference>
<dbReference type="GO" id="GO:0072070">
    <property type="term" value="P:loop of Henle development"/>
    <property type="evidence" value="ECO:0007669"/>
    <property type="project" value="Ensembl"/>
</dbReference>
<dbReference type="GO" id="GO:0007159">
    <property type="term" value="P:leukocyte cell-cell adhesion"/>
    <property type="evidence" value="ECO:0007669"/>
    <property type="project" value="Ensembl"/>
</dbReference>
<keyword evidence="9" id="KW-0399">Innate immunity</keyword>
<dbReference type="GO" id="GO:0007157">
    <property type="term" value="P:heterophilic cell-cell adhesion via plasma membrane cell adhesion molecules"/>
    <property type="evidence" value="ECO:0007669"/>
    <property type="project" value="Ensembl"/>
</dbReference>
<dbReference type="Bgee" id="ENSACAG00000001456">
    <property type="expression patterns" value="Expressed in lung and 1 other cell type or tissue"/>
</dbReference>
<evidence type="ECO:0000256" key="8">
    <source>
        <dbReference type="ARBA" id="ARBA00022536"/>
    </source>
</evidence>
<dbReference type="GO" id="GO:0007029">
    <property type="term" value="P:endoplasmic reticulum organization"/>
    <property type="evidence" value="ECO:0007669"/>
    <property type="project" value="Ensembl"/>
</dbReference>
<evidence type="ECO:0000256" key="6">
    <source>
        <dbReference type="ARBA" id="ARBA00022475"/>
    </source>
</evidence>
<keyword evidence="11 22" id="KW-0732">Signal</keyword>
<dbReference type="GO" id="GO:0005783">
    <property type="term" value="C:endoplasmic reticulum"/>
    <property type="evidence" value="ECO:0007669"/>
    <property type="project" value="Ensembl"/>
</dbReference>
<evidence type="ECO:0000313" key="25">
    <source>
        <dbReference type="Ensembl" id="ENSACAP00000001460.3"/>
    </source>
</evidence>
<dbReference type="PROSITE" id="PS50026">
    <property type="entry name" value="EGF_3"/>
    <property type="match status" value="1"/>
</dbReference>
<dbReference type="Pfam" id="PF00100">
    <property type="entry name" value="Zona_pellucida"/>
    <property type="match status" value="1"/>
</dbReference>
<evidence type="ECO:0000256" key="13">
    <source>
        <dbReference type="ARBA" id="ARBA00022859"/>
    </source>
</evidence>
<dbReference type="GO" id="GO:0097190">
    <property type="term" value="P:apoptotic signaling pathway"/>
    <property type="evidence" value="ECO:0007669"/>
    <property type="project" value="Ensembl"/>
</dbReference>
<dbReference type="GO" id="GO:0000922">
    <property type="term" value="C:spindle pole"/>
    <property type="evidence" value="ECO:0007669"/>
    <property type="project" value="Ensembl"/>
</dbReference>
<dbReference type="InterPro" id="IPR055356">
    <property type="entry name" value="ZP-N"/>
</dbReference>
<evidence type="ECO:0000256" key="4">
    <source>
        <dbReference type="ARBA" id="ARBA00004613"/>
    </source>
</evidence>
<dbReference type="GO" id="GO:0009986">
    <property type="term" value="C:cell surface"/>
    <property type="evidence" value="ECO:0000318"/>
    <property type="project" value="GO_Central"/>
</dbReference>
<evidence type="ECO:0000256" key="9">
    <source>
        <dbReference type="ARBA" id="ARBA00022588"/>
    </source>
</evidence>
<evidence type="ECO:0000259" key="24">
    <source>
        <dbReference type="PROSITE" id="PS51034"/>
    </source>
</evidence>
<dbReference type="PROSITE" id="PS01186">
    <property type="entry name" value="EGF_2"/>
    <property type="match status" value="2"/>
</dbReference>
<dbReference type="GO" id="GO:0097709">
    <property type="term" value="P:connective tissue replacement"/>
    <property type="evidence" value="ECO:0007669"/>
    <property type="project" value="Ensembl"/>
</dbReference>
<dbReference type="GO" id="GO:0034620">
    <property type="term" value="P:cellular response to unfolded protein"/>
    <property type="evidence" value="ECO:0007669"/>
    <property type="project" value="Ensembl"/>
</dbReference>
<dbReference type="Pfam" id="PF23344">
    <property type="entry name" value="ZP-N"/>
    <property type="match status" value="1"/>
</dbReference>
<dbReference type="CTD" id="7369"/>
<evidence type="ECO:0000256" key="22">
    <source>
        <dbReference type="SAM" id="SignalP"/>
    </source>
</evidence>
<evidence type="ECO:0000256" key="16">
    <source>
        <dbReference type="ARBA" id="ARBA00023180"/>
    </source>
</evidence>
<evidence type="ECO:0000256" key="1">
    <source>
        <dbReference type="ARBA" id="ARBA00004303"/>
    </source>
</evidence>
<evidence type="ECO:0000256" key="20">
    <source>
        <dbReference type="ARBA" id="ARBA00046503"/>
    </source>
</evidence>
<evidence type="ECO:0000256" key="3">
    <source>
        <dbReference type="ARBA" id="ARBA00004539"/>
    </source>
</evidence>
<dbReference type="InterPro" id="IPR018097">
    <property type="entry name" value="EGF_Ca-bd_CS"/>
</dbReference>
<dbReference type="GO" id="GO:0097744">
    <property type="term" value="P:renal urate salt excretion"/>
    <property type="evidence" value="ECO:0007669"/>
    <property type="project" value="Ensembl"/>
</dbReference>
<dbReference type="GO" id="GO:0006914">
    <property type="term" value="P:autophagy"/>
    <property type="evidence" value="ECO:0007669"/>
    <property type="project" value="Ensembl"/>
</dbReference>
<dbReference type="Gene3D" id="2.60.40.4100">
    <property type="entry name" value="Zona pellucida, ZP-C domain"/>
    <property type="match status" value="1"/>
</dbReference>
<dbReference type="GO" id="GO:0019864">
    <property type="term" value="F:IgG binding"/>
    <property type="evidence" value="ECO:0007669"/>
    <property type="project" value="Ensembl"/>
</dbReference>
<evidence type="ECO:0000256" key="10">
    <source>
        <dbReference type="ARBA" id="ARBA00022622"/>
    </source>
</evidence>
<dbReference type="GO" id="GO:0071918">
    <property type="term" value="P:urea transmembrane transport"/>
    <property type="evidence" value="ECO:0007669"/>
    <property type="project" value="Ensembl"/>
</dbReference>
<reference evidence="25" key="3">
    <citation type="submission" date="2025-09" db="UniProtKB">
        <authorList>
            <consortium name="Ensembl"/>
        </authorList>
    </citation>
    <scope>IDENTIFICATION</scope>
</reference>
<dbReference type="GO" id="GO:0016323">
    <property type="term" value="C:basolateral plasma membrane"/>
    <property type="evidence" value="ECO:0007669"/>
    <property type="project" value="UniProtKB-SubCell"/>
</dbReference>
<evidence type="ECO:0000256" key="15">
    <source>
        <dbReference type="ARBA" id="ARBA00023157"/>
    </source>
</evidence>
<feature type="domain" description="EGF-like" evidence="23">
    <location>
        <begin position="66"/>
        <end position="107"/>
    </location>
</feature>
<comment type="subunit">
    <text evidence="20">Homodimer that then polymerizes into long filaments. The filaments can additionally assemble laterally to form a sheet. The filaments consist of a zigzag-shaped backbone with laterally protruding arms which interact with bacterial adhesin fimH. Two fimH molecules can bind to a single UMOD monomer.</text>
</comment>
<dbReference type="PROSITE" id="PS01187">
    <property type="entry name" value="EGF_CA"/>
    <property type="match status" value="1"/>
</dbReference>
<keyword evidence="16" id="KW-0325">Glycoprotein</keyword>
<dbReference type="GO" id="GO:0072221">
    <property type="term" value="P:metanephric distal convoluted tubule development"/>
    <property type="evidence" value="ECO:0007669"/>
    <property type="project" value="Ensembl"/>
</dbReference>
<dbReference type="InParanoid" id="H9G590"/>
<dbReference type="GO" id="GO:0051223">
    <property type="term" value="P:regulation of protein transport"/>
    <property type="evidence" value="ECO:0007669"/>
    <property type="project" value="Ensembl"/>
</dbReference>
<dbReference type="GO" id="GO:0046720">
    <property type="term" value="P:citric acid secretion"/>
    <property type="evidence" value="ECO:0007669"/>
    <property type="project" value="Ensembl"/>
</dbReference>
<dbReference type="Gene3D" id="2.60.40.3210">
    <property type="entry name" value="Zona pellucida, ZP-N domain"/>
    <property type="match status" value="1"/>
</dbReference>
<dbReference type="GO" id="GO:0140367">
    <property type="term" value="P:antibacterial innate immune response"/>
    <property type="evidence" value="ECO:0007669"/>
    <property type="project" value="Ensembl"/>
</dbReference>
<comment type="function">
    <text evidence="19">Functions in biogenesis and organization of the apical membrane of epithelial cells of the thick ascending limb of Henle's loop (TALH), where it promotes formation of complex filamentous gel-like structure that may play a role in the water barrier permeability. May serve as a receptor for binding and endocytosis of cytokines (IL-1, IL-2) and TNF. Facilitates neutrophil migration across renal epithelia.</text>
</comment>
<dbReference type="GO" id="GO:0033555">
    <property type="term" value="P:multicellular organismal response to stress"/>
    <property type="evidence" value="ECO:0007669"/>
    <property type="project" value="Ensembl"/>
</dbReference>
<dbReference type="GO" id="GO:0060170">
    <property type="term" value="C:ciliary membrane"/>
    <property type="evidence" value="ECO:0007669"/>
    <property type="project" value="UniProtKB-SubCell"/>
</dbReference>
<dbReference type="PROSITE" id="PS51034">
    <property type="entry name" value="ZP_2"/>
    <property type="match status" value="1"/>
</dbReference>
<dbReference type="HOGENOM" id="CLU_028679_0_0_1"/>
<dbReference type="GO" id="GO:0006457">
    <property type="term" value="P:protein folding"/>
    <property type="evidence" value="ECO:0007669"/>
    <property type="project" value="Ensembl"/>
</dbReference>
<dbReference type="SUPFAM" id="SSF57196">
    <property type="entry name" value="EGF/Laminin"/>
    <property type="match status" value="1"/>
</dbReference>
<dbReference type="FunFam" id="2.60.40.4100:FF:000001">
    <property type="entry name" value="alpha-tectorin isoform X1"/>
    <property type="match status" value="1"/>
</dbReference>
<dbReference type="InterPro" id="IPR017977">
    <property type="entry name" value="ZP_dom_CS"/>
</dbReference>
<dbReference type="OrthoDB" id="2015116at2759"/>
<dbReference type="Pfam" id="PF12947">
    <property type="entry name" value="EGF_3"/>
    <property type="match status" value="1"/>
</dbReference>
<dbReference type="GO" id="GO:0098552">
    <property type="term" value="C:side of membrane"/>
    <property type="evidence" value="ECO:0007669"/>
    <property type="project" value="UniProtKB-KW"/>
</dbReference>
<evidence type="ECO:0000256" key="21">
    <source>
        <dbReference type="PROSITE-ProRule" id="PRU00076"/>
    </source>
</evidence>
<dbReference type="PANTHER" id="PTHR14002:SF40">
    <property type="entry name" value="UROMODULIN"/>
    <property type="match status" value="1"/>
</dbReference>
<reference evidence="25" key="1">
    <citation type="submission" date="2009-12" db="EMBL/GenBank/DDBJ databases">
        <title>The Genome Sequence of Anolis carolinensis (Green Anole Lizard).</title>
        <authorList>
            <consortium name="The Genome Sequencing Platform"/>
            <person name="Di Palma F."/>
            <person name="Alfoldi J."/>
            <person name="Heiman D."/>
            <person name="Young S."/>
            <person name="Grabherr M."/>
            <person name="Johnson J."/>
            <person name="Lander E.S."/>
            <person name="Lindblad-Toh K."/>
        </authorList>
    </citation>
    <scope>NUCLEOTIDE SEQUENCE [LARGE SCALE GENOMIC DNA]</scope>
    <source>
        <strain evidence="25">JBL SC #1</strain>
    </source>
</reference>
<keyword evidence="7" id="KW-0964">Secreted</keyword>
<dbReference type="GO" id="GO:0016324">
    <property type="term" value="C:apical plasma membrane"/>
    <property type="evidence" value="ECO:0000318"/>
    <property type="project" value="GO_Central"/>
</dbReference>
<dbReference type="GO" id="GO:1990266">
    <property type="term" value="P:neutrophil migration"/>
    <property type="evidence" value="ECO:0000318"/>
    <property type="project" value="GO_Central"/>
</dbReference>
<dbReference type="GO" id="GO:0006883">
    <property type="term" value="P:intracellular sodium ion homeostasis"/>
    <property type="evidence" value="ECO:0007669"/>
    <property type="project" value="Ensembl"/>
</dbReference>
<dbReference type="GO" id="GO:0072233">
    <property type="term" value="P:metanephric thick ascending limb development"/>
    <property type="evidence" value="ECO:0007669"/>
    <property type="project" value="Ensembl"/>
</dbReference>
<dbReference type="GO" id="GO:0044861">
    <property type="term" value="P:protein transport into plasma membrane raft"/>
    <property type="evidence" value="ECO:0007669"/>
    <property type="project" value="Ensembl"/>
</dbReference>
<dbReference type="GO" id="GO:0015747">
    <property type="term" value="P:urate transport"/>
    <property type="evidence" value="ECO:0007669"/>
    <property type="project" value="Ensembl"/>
</dbReference>
<gene>
    <name evidence="25" type="primary">UMOD</name>
</gene>
<dbReference type="GO" id="GO:0033209">
    <property type="term" value="P:tumor necrosis factor-mediated signaling pathway"/>
    <property type="evidence" value="ECO:0007669"/>
    <property type="project" value="Ensembl"/>
</dbReference>
<evidence type="ECO:0000256" key="18">
    <source>
        <dbReference type="ARBA" id="ARBA00023288"/>
    </source>
</evidence>
<dbReference type="SMART" id="SM00179">
    <property type="entry name" value="EGF_CA"/>
    <property type="match status" value="1"/>
</dbReference>
<proteinExistence type="predicted"/>
<dbReference type="FunFam" id="2.10.25.10:FF:000038">
    <property type="entry name" value="Fibrillin 2"/>
    <property type="match status" value="1"/>
</dbReference>
<dbReference type="GO" id="GO:0072051">
    <property type="term" value="P:juxtaglomerular apparatus development"/>
    <property type="evidence" value="ECO:0007669"/>
    <property type="project" value="Ensembl"/>
</dbReference>
<dbReference type="GO" id="GO:0072665">
    <property type="term" value="P:protein localization to vacuole"/>
    <property type="evidence" value="ECO:0007669"/>
    <property type="project" value="Ensembl"/>
</dbReference>
<dbReference type="InterPro" id="IPR057774">
    <property type="entry name" value="D8C_UMOD/GP2/OIT3-like"/>
</dbReference>
<evidence type="ECO:0000256" key="7">
    <source>
        <dbReference type="ARBA" id="ARBA00022525"/>
    </source>
</evidence>
<evidence type="ECO:0000256" key="5">
    <source>
        <dbReference type="ARBA" id="ARBA00015737"/>
    </source>
</evidence>
<dbReference type="Gene3D" id="2.10.25.10">
    <property type="entry name" value="Laminin"/>
    <property type="match status" value="2"/>
</dbReference>
<dbReference type="Pfam" id="PF23283">
    <property type="entry name" value="D8C_UMOD"/>
    <property type="match status" value="1"/>
</dbReference>
<dbReference type="GO" id="GO:0003091">
    <property type="term" value="P:renal water homeostasis"/>
    <property type="evidence" value="ECO:0007669"/>
    <property type="project" value="Ensembl"/>
</dbReference>
<dbReference type="InterPro" id="IPR049883">
    <property type="entry name" value="NOTCH1_EGF-like"/>
</dbReference>
<keyword evidence="14" id="KW-0472">Membrane</keyword>
<keyword evidence="6" id="KW-1003">Cell membrane</keyword>
<dbReference type="PROSITE" id="PS00010">
    <property type="entry name" value="ASX_HYDROXYL"/>
    <property type="match status" value="1"/>
</dbReference>
<dbReference type="GO" id="GO:0030643">
    <property type="term" value="P:intracellular phosphate ion homeostasis"/>
    <property type="evidence" value="ECO:0007669"/>
    <property type="project" value="Ensembl"/>
</dbReference>
<keyword evidence="10" id="KW-0336">GPI-anchor</keyword>
<dbReference type="GO" id="GO:0032496">
    <property type="term" value="P:response to lipopolysaccharide"/>
    <property type="evidence" value="ECO:0007669"/>
    <property type="project" value="Ensembl"/>
</dbReference>
<accession>H9G590</accession>
<feature type="chain" id="PRO_5003619186" description="Uromodulin" evidence="22">
    <location>
        <begin position="20"/>
        <end position="599"/>
    </location>
</feature>
<keyword evidence="8 21" id="KW-0245">EGF-like domain</keyword>
<dbReference type="FunFam" id="2.60.40.3210:FF:000003">
    <property type="entry name" value="Glycoprotein 2"/>
    <property type="match status" value="1"/>
</dbReference>
<feature type="signal peptide" evidence="22">
    <location>
        <begin position="1"/>
        <end position="19"/>
    </location>
</feature>
<dbReference type="GeneTree" id="ENSGT00940000156742"/>
<dbReference type="GO" id="GO:0006874">
    <property type="term" value="P:intracellular calcium ion homeostasis"/>
    <property type="evidence" value="ECO:0007669"/>
    <property type="project" value="Ensembl"/>
</dbReference>
<evidence type="ECO:0000256" key="19">
    <source>
        <dbReference type="ARBA" id="ARBA00045741"/>
    </source>
</evidence>
<reference evidence="25" key="2">
    <citation type="submission" date="2025-08" db="UniProtKB">
        <authorList>
            <consortium name="Ensembl"/>
        </authorList>
    </citation>
    <scope>IDENTIFICATION</scope>
</reference>
<dbReference type="GO" id="GO:0005615">
    <property type="term" value="C:extracellular space"/>
    <property type="evidence" value="ECO:0000318"/>
    <property type="project" value="GO_Central"/>
</dbReference>
<sequence length="599" mass="65320">MRLGFHLLWLVLSLGCSRSQKTTSPRTAATVNCSDCDANASCEERGGLRRCVCREGFAGDGATCSDLDECSRPDLNHCHALAICTNNQGNYSCSCPEGYRGDGHRCEATTGFAEDCVGINGSRRCVDPCLSHTVLEQSWRSVSYGSGSNCDSDKIGWYRFVGRGGTRMPEACVPVRRCNTMAPMWLNGSHPTSDMGIVNHAACAHWEGACCHWSIPVQVKACVGGYYVYKLDGTPTCTLSYCTDPKDIDNPCPQCDAEEECRLVNGEWGCYCSSGSHVSNISSLEPQLECGANEIKVSLEKCLLNQMGINNPVVYLRDYKCAGFEEKQNRSLISVVTPTRSGQCGTRLEKNETHATYSNTLYLADGTVTREDEIKINFHCSYPLDMEISLETAIQPIVSSVNISTGAAGVFVVKMALYRDQNYTSAYEGSKAMLSAEEWLYVGVMIAEGDTSQFVLQMDNCFATPTENATDPLKYYIIQNRCPNTQDSTIKVPENGVGPQGQFSLQVFKFVGNHDLVYLHCEIRLCDTSTEVCKQSCSKIGSRRAADVRAASYALTLGPLFQKGFPSLAGSAAASYGSRGAWVTVLMPAIMGFSLHAFP</sequence>
<dbReference type="PROSITE" id="PS00682">
    <property type="entry name" value="ZP_1"/>
    <property type="match status" value="1"/>
</dbReference>
<keyword evidence="26" id="KW-1185">Reference proteome</keyword>
<dbReference type="GO" id="GO:0009410">
    <property type="term" value="P:response to xenobiotic stimulus"/>
    <property type="evidence" value="ECO:0007669"/>
    <property type="project" value="Ensembl"/>
</dbReference>
<dbReference type="AlphaFoldDB" id="H9G590"/>
<dbReference type="GO" id="GO:0036503">
    <property type="term" value="P:ERAD pathway"/>
    <property type="evidence" value="ECO:0007669"/>
    <property type="project" value="Ensembl"/>
</dbReference>
<keyword evidence="18" id="KW-0449">Lipoprotein</keyword>
<dbReference type="GO" id="GO:0002251">
    <property type="term" value="P:organ or tissue specific immune response"/>
    <property type="evidence" value="ECO:0007669"/>
    <property type="project" value="Ensembl"/>
</dbReference>
<dbReference type="InterPro" id="IPR000742">
    <property type="entry name" value="EGF"/>
</dbReference>
<dbReference type="KEGG" id="acs:100556547"/>
<dbReference type="GO" id="GO:0055075">
    <property type="term" value="P:potassium ion homeostasis"/>
    <property type="evidence" value="ECO:0007669"/>
    <property type="project" value="Ensembl"/>
</dbReference>
<evidence type="ECO:0000256" key="14">
    <source>
        <dbReference type="ARBA" id="ARBA00023136"/>
    </source>
</evidence>
<dbReference type="GeneID" id="100556547"/>
<dbReference type="PANTHER" id="PTHR14002">
    <property type="entry name" value="ENDOGLIN/TGF-BETA RECEPTOR TYPE III"/>
    <property type="match status" value="1"/>
</dbReference>
<dbReference type="GO" id="GO:0070294">
    <property type="term" value="P:renal sodium ion absorption"/>
    <property type="evidence" value="ECO:0007669"/>
    <property type="project" value="Ensembl"/>
</dbReference>
<evidence type="ECO:0000313" key="26">
    <source>
        <dbReference type="Proteomes" id="UP000001646"/>
    </source>
</evidence>
<dbReference type="Ensembl" id="ENSACAT00000001496.4">
    <property type="protein sequence ID" value="ENSACAP00000001460.3"/>
    <property type="gene ID" value="ENSACAG00000001456.4"/>
</dbReference>